<dbReference type="AlphaFoldDB" id="A0A9X3ESL8"/>
<proteinExistence type="predicted"/>
<name>A0A9X3ESL8_9BACT</name>
<dbReference type="Proteomes" id="UP001150924">
    <property type="component" value="Unassembled WGS sequence"/>
</dbReference>
<dbReference type="RefSeq" id="WP_267771254.1">
    <property type="nucleotide sequence ID" value="NZ_JAPNKE010000002.1"/>
</dbReference>
<accession>A0A9X3ESL8</accession>
<evidence type="ECO:0000256" key="1">
    <source>
        <dbReference type="PROSITE-ProRule" id="PRU00339"/>
    </source>
</evidence>
<keyword evidence="1" id="KW-0802">TPR repeat</keyword>
<keyword evidence="4" id="KW-1185">Reference proteome</keyword>
<dbReference type="InterPro" id="IPR019734">
    <property type="entry name" value="TPR_rpt"/>
</dbReference>
<organism evidence="3 4">
    <name type="scientific">Nannocystis pusilla</name>
    <dbReference type="NCBI Taxonomy" id="889268"/>
    <lineage>
        <taxon>Bacteria</taxon>
        <taxon>Pseudomonadati</taxon>
        <taxon>Myxococcota</taxon>
        <taxon>Polyangia</taxon>
        <taxon>Nannocystales</taxon>
        <taxon>Nannocystaceae</taxon>
        <taxon>Nannocystis</taxon>
    </lineage>
</organism>
<dbReference type="EMBL" id="JAPNKE010000002">
    <property type="protein sequence ID" value="MCY1008649.1"/>
    <property type="molecule type" value="Genomic_DNA"/>
</dbReference>
<feature type="compositionally biased region" description="Low complexity" evidence="2">
    <location>
        <begin position="455"/>
        <end position="478"/>
    </location>
</feature>
<comment type="caution">
    <text evidence="3">The sequence shown here is derived from an EMBL/GenBank/DDBJ whole genome shotgun (WGS) entry which is preliminary data.</text>
</comment>
<feature type="compositionally biased region" description="Low complexity" evidence="2">
    <location>
        <begin position="403"/>
        <end position="425"/>
    </location>
</feature>
<feature type="region of interest" description="Disordered" evidence="2">
    <location>
        <begin position="29"/>
        <end position="90"/>
    </location>
</feature>
<evidence type="ECO:0000313" key="3">
    <source>
        <dbReference type="EMBL" id="MCY1008649.1"/>
    </source>
</evidence>
<feature type="compositionally biased region" description="Low complexity" evidence="2">
    <location>
        <begin position="60"/>
        <end position="90"/>
    </location>
</feature>
<feature type="repeat" description="TPR" evidence="1">
    <location>
        <begin position="701"/>
        <end position="734"/>
    </location>
</feature>
<protein>
    <submittedName>
        <fullName evidence="3">Uncharacterized protein</fullName>
    </submittedName>
</protein>
<evidence type="ECO:0000313" key="4">
    <source>
        <dbReference type="Proteomes" id="UP001150924"/>
    </source>
</evidence>
<reference evidence="3" key="1">
    <citation type="submission" date="2022-11" db="EMBL/GenBank/DDBJ databases">
        <title>Minimal conservation of predation-associated metabolite biosynthetic gene clusters underscores biosynthetic potential of Myxococcota including descriptions for ten novel species: Archangium lansinium sp. nov., Myxococcus landrumus sp. nov., Nannocystis bai.</title>
        <authorList>
            <person name="Ahearne A."/>
            <person name="Stevens C."/>
            <person name="Phillips K."/>
        </authorList>
    </citation>
    <scope>NUCLEOTIDE SEQUENCE</scope>
    <source>
        <strain evidence="3">Na p29</strain>
    </source>
</reference>
<gene>
    <name evidence="3" type="ORF">OV079_24410</name>
</gene>
<evidence type="ECO:0000256" key="2">
    <source>
        <dbReference type="SAM" id="MobiDB-lite"/>
    </source>
</evidence>
<dbReference type="PROSITE" id="PS50005">
    <property type="entry name" value="TPR"/>
    <property type="match status" value="1"/>
</dbReference>
<feature type="region of interest" description="Disordered" evidence="2">
    <location>
        <begin position="388"/>
        <end position="485"/>
    </location>
</feature>
<sequence length="754" mass="76241">MAWAHAYVFAGADAQARREALLGLARAAAATRDQGRPRAPGLGSVRAGALPDASGPSSTRADAPPGAAEPAAARAPALPGAAEPAAARAHALPGALEPTSQRADAPPDPAGVLALIGVEAPELLSTPELAPLHAATRAVGSPARPAGPRPDLEGLARQLADAAAPHEVVALARAGLLDLAAATLLTLAGRAEAPTRARWRLAAATLVAAVDAPRALALWTAAAQEPTVRAAALGEQAALLSRDGHIEAAATALAARLAETGLDDAARRETEALRDRLAALLDARSRLPPRFGETDAWIAVDPAVLRGDPVDHALVVASDTGLLAAWSLELRADRLLVEADLTMSSPTPGAAFAIAVTGAGAEAQVGLRVVTGEDEAAELVLTCGAAPRTERDAANPDAAPSTDAVAPSRDSAAASAAPPSDTSAPLHGGAAAPTDASAPRRGAAAPTDAGTPLRASAASATDAGAPPGDGTAPDVGVPSHDTRLGPVPADPASVPLTLQLDLDLAAGTATCRVRGAERTTHDIVALPGAWRVGPATLELRGSAAPAVPMRVRVRGVELLGATLGAHRLASPLPRAAALLVDGDPRAASDLLAGLATPRARLWQAMAAIRLHRGRDVAAPLERALADEPALELELQRWLRSDPDGLAPALRLALGEARYLQLFARAWSHETAAPRLSPAIVRRLLAELDGLDERCAGAGACAELHRAHGRALAHIGEAARARRAFEAALAVAPADASGRALASQLVLDLALVKAP</sequence>